<accession>A0A2P5CK82</accession>
<keyword evidence="3" id="KW-1185">Reference proteome</keyword>
<evidence type="ECO:0000313" key="3">
    <source>
        <dbReference type="Proteomes" id="UP000237105"/>
    </source>
</evidence>
<evidence type="ECO:0000313" key="2">
    <source>
        <dbReference type="EMBL" id="PON61415.1"/>
    </source>
</evidence>
<proteinExistence type="predicted"/>
<feature type="region of interest" description="Disordered" evidence="1">
    <location>
        <begin position="1"/>
        <end position="27"/>
    </location>
</feature>
<dbReference type="AlphaFoldDB" id="A0A2P5CK82"/>
<gene>
    <name evidence="2" type="ORF">PanWU01x14_145350</name>
</gene>
<evidence type="ECO:0000256" key="1">
    <source>
        <dbReference type="SAM" id="MobiDB-lite"/>
    </source>
</evidence>
<organism evidence="2 3">
    <name type="scientific">Parasponia andersonii</name>
    <name type="common">Sponia andersonii</name>
    <dbReference type="NCBI Taxonomy" id="3476"/>
    <lineage>
        <taxon>Eukaryota</taxon>
        <taxon>Viridiplantae</taxon>
        <taxon>Streptophyta</taxon>
        <taxon>Embryophyta</taxon>
        <taxon>Tracheophyta</taxon>
        <taxon>Spermatophyta</taxon>
        <taxon>Magnoliopsida</taxon>
        <taxon>eudicotyledons</taxon>
        <taxon>Gunneridae</taxon>
        <taxon>Pentapetalae</taxon>
        <taxon>rosids</taxon>
        <taxon>fabids</taxon>
        <taxon>Rosales</taxon>
        <taxon>Cannabaceae</taxon>
        <taxon>Parasponia</taxon>
    </lineage>
</organism>
<protein>
    <submittedName>
        <fullName evidence="2">Uncharacterized protein</fullName>
    </submittedName>
</protein>
<dbReference type="EMBL" id="JXTB01000121">
    <property type="protein sequence ID" value="PON61415.1"/>
    <property type="molecule type" value="Genomic_DNA"/>
</dbReference>
<comment type="caution">
    <text evidence="2">The sequence shown here is derived from an EMBL/GenBank/DDBJ whole genome shotgun (WGS) entry which is preliminary data.</text>
</comment>
<sequence length="86" mass="9806">MNEEHPKCTIPSLPATAHAATKPPYTPRLNITQQNQNINCPYPNKNTYPLSYNYNSTNTYPPNQPQTPRRYLNYCQLSGQQGHTAK</sequence>
<reference evidence="3" key="1">
    <citation type="submission" date="2016-06" db="EMBL/GenBank/DDBJ databases">
        <title>Parallel loss of symbiosis genes in relatives of nitrogen-fixing non-legume Parasponia.</title>
        <authorList>
            <person name="Van Velzen R."/>
            <person name="Holmer R."/>
            <person name="Bu F."/>
            <person name="Rutten L."/>
            <person name="Van Zeijl A."/>
            <person name="Liu W."/>
            <person name="Santuari L."/>
            <person name="Cao Q."/>
            <person name="Sharma T."/>
            <person name="Shen D."/>
            <person name="Roswanjaya Y."/>
            <person name="Wardhani T."/>
            <person name="Kalhor M.S."/>
            <person name="Jansen J."/>
            <person name="Van den Hoogen J."/>
            <person name="Gungor B."/>
            <person name="Hartog M."/>
            <person name="Hontelez J."/>
            <person name="Verver J."/>
            <person name="Yang W.-C."/>
            <person name="Schijlen E."/>
            <person name="Repin R."/>
            <person name="Schilthuizen M."/>
            <person name="Schranz E."/>
            <person name="Heidstra R."/>
            <person name="Miyata K."/>
            <person name="Fedorova E."/>
            <person name="Kohlen W."/>
            <person name="Bisseling T."/>
            <person name="Smit S."/>
            <person name="Geurts R."/>
        </authorList>
    </citation>
    <scope>NUCLEOTIDE SEQUENCE [LARGE SCALE GENOMIC DNA]</scope>
    <source>
        <strain evidence="3">cv. WU1-14</strain>
    </source>
</reference>
<dbReference type="Proteomes" id="UP000237105">
    <property type="component" value="Unassembled WGS sequence"/>
</dbReference>
<name>A0A2P5CK82_PARAD</name>